<keyword evidence="1" id="KW-0812">Transmembrane</keyword>
<comment type="caution">
    <text evidence="2">The sequence shown here is derived from an EMBL/GenBank/DDBJ whole genome shotgun (WGS) entry which is preliminary data.</text>
</comment>
<evidence type="ECO:0000256" key="1">
    <source>
        <dbReference type="SAM" id="Phobius"/>
    </source>
</evidence>
<dbReference type="AlphaFoldDB" id="A0A0L6VK66"/>
<gene>
    <name evidence="2" type="ORF">VP01_1443g1</name>
</gene>
<keyword evidence="1" id="KW-1133">Transmembrane helix</keyword>
<keyword evidence="3" id="KW-1185">Reference proteome</keyword>
<keyword evidence="1" id="KW-0472">Membrane</keyword>
<evidence type="ECO:0000313" key="2">
    <source>
        <dbReference type="EMBL" id="KNZ61158.1"/>
    </source>
</evidence>
<proteinExistence type="predicted"/>
<dbReference type="VEuPathDB" id="FungiDB:VP01_1443g1"/>
<protein>
    <submittedName>
        <fullName evidence="2">Uncharacterized protein</fullName>
    </submittedName>
</protein>
<name>A0A0L6VK66_9BASI</name>
<dbReference type="Proteomes" id="UP000037035">
    <property type="component" value="Unassembled WGS sequence"/>
</dbReference>
<evidence type="ECO:0000313" key="3">
    <source>
        <dbReference type="Proteomes" id="UP000037035"/>
    </source>
</evidence>
<reference evidence="2 3" key="1">
    <citation type="submission" date="2015-08" db="EMBL/GenBank/DDBJ databases">
        <title>Next Generation Sequencing and Analysis of the Genome of Puccinia sorghi L Schw, the Causal Agent of Maize Common Rust.</title>
        <authorList>
            <person name="Rochi L."/>
            <person name="Burguener G."/>
            <person name="Darino M."/>
            <person name="Turjanski A."/>
            <person name="Kreff E."/>
            <person name="Dieguez M.J."/>
            <person name="Sacco F."/>
        </authorList>
    </citation>
    <scope>NUCLEOTIDE SEQUENCE [LARGE SCALE GENOMIC DNA]</scope>
    <source>
        <strain evidence="2 3">RO10H11247</strain>
    </source>
</reference>
<feature type="transmembrane region" description="Helical" evidence="1">
    <location>
        <begin position="383"/>
        <end position="404"/>
    </location>
</feature>
<sequence>MHSSAHNTSAMCFWNFNSNGTPHSLHSITNLLLSLLLKKEKLISQLKKISENTFICLLWSASSLSAHYGIRLYTSNENGTGVALPPIICLEQSKEKLTMLYIPEFTLLNLTPSRENPSFFFFFLKPKYFEHLPGFPGLSSLTRLSDGQHHHTQGGRLLPQPSFCLHAGGGELCVFVGPNLQVVCFHPYFPIMYSAQDLRFSNSNHCSSGVYWRYNASFCVCSRYSMGGGVQMSRNEALLNINSGHSWGSWILLQYPQDHQAKNKGNIYTLTFWFCWMDLGISRAKPSFHLLWSRLSLLAHQGLYWPFYGPKWFLLLLHDAMLKAILCLYGPSRHSIGSRLNLLGHLDAPYAYWQLSYVLKKCNMCNKQFIDDVYDILMSLKSLFILVHFYLFTLDTIFQTYLFLSDDIKKHISYMNFAPHWPLSTSKHMTNKKKNSFSVFCFQKKTALRPILMFVFFFAADRGSGWPGFDYIALEIHKH</sequence>
<organism evidence="2 3">
    <name type="scientific">Puccinia sorghi</name>
    <dbReference type="NCBI Taxonomy" id="27349"/>
    <lineage>
        <taxon>Eukaryota</taxon>
        <taxon>Fungi</taxon>
        <taxon>Dikarya</taxon>
        <taxon>Basidiomycota</taxon>
        <taxon>Pucciniomycotina</taxon>
        <taxon>Pucciniomycetes</taxon>
        <taxon>Pucciniales</taxon>
        <taxon>Pucciniaceae</taxon>
        <taxon>Puccinia</taxon>
    </lineage>
</organism>
<accession>A0A0L6VK66</accession>
<dbReference type="EMBL" id="LAVV01004932">
    <property type="protein sequence ID" value="KNZ61158.1"/>
    <property type="molecule type" value="Genomic_DNA"/>
</dbReference>